<evidence type="ECO:0000313" key="5">
    <source>
        <dbReference type="EMBL" id="ETW74600.1"/>
    </source>
</evidence>
<dbReference type="HOGENOM" id="CLU_676251_0_0_1"/>
<dbReference type="SUPFAM" id="SSF57756">
    <property type="entry name" value="Retrovirus zinc finger-like domains"/>
    <property type="match status" value="1"/>
</dbReference>
<dbReference type="OrthoDB" id="8955945at2759"/>
<keyword evidence="2" id="KW-0479">Metal-binding</keyword>
<dbReference type="PROSITE" id="PS50158">
    <property type="entry name" value="ZF_CCHC"/>
    <property type="match status" value="1"/>
</dbReference>
<keyword evidence="1" id="KW-0507">mRNA processing</keyword>
<keyword evidence="2" id="KW-0862">Zinc</keyword>
<dbReference type="PANTHER" id="PTHR15503:SF22">
    <property type="entry name" value="TRANSPOSON TY3-I GAG POLYPROTEIN"/>
    <property type="match status" value="1"/>
</dbReference>
<reference evidence="5 6" key="1">
    <citation type="journal article" date="2012" name="New Phytol.">
        <title>Insight into trade-off between wood decay and parasitism from the genome of a fungal forest pathogen.</title>
        <authorList>
            <person name="Olson A."/>
            <person name="Aerts A."/>
            <person name="Asiegbu F."/>
            <person name="Belbahri L."/>
            <person name="Bouzid O."/>
            <person name="Broberg A."/>
            <person name="Canback B."/>
            <person name="Coutinho P.M."/>
            <person name="Cullen D."/>
            <person name="Dalman K."/>
            <person name="Deflorio G."/>
            <person name="van Diepen L.T."/>
            <person name="Dunand C."/>
            <person name="Duplessis S."/>
            <person name="Durling M."/>
            <person name="Gonthier P."/>
            <person name="Grimwood J."/>
            <person name="Fossdal C.G."/>
            <person name="Hansson D."/>
            <person name="Henrissat B."/>
            <person name="Hietala A."/>
            <person name="Himmelstrand K."/>
            <person name="Hoffmeister D."/>
            <person name="Hogberg N."/>
            <person name="James T.Y."/>
            <person name="Karlsson M."/>
            <person name="Kohler A."/>
            <person name="Kues U."/>
            <person name="Lee Y.H."/>
            <person name="Lin Y.C."/>
            <person name="Lind M."/>
            <person name="Lindquist E."/>
            <person name="Lombard V."/>
            <person name="Lucas S."/>
            <person name="Lunden K."/>
            <person name="Morin E."/>
            <person name="Murat C."/>
            <person name="Park J."/>
            <person name="Raffaello T."/>
            <person name="Rouze P."/>
            <person name="Salamov A."/>
            <person name="Schmutz J."/>
            <person name="Solheim H."/>
            <person name="Stahlberg J."/>
            <person name="Velez H."/>
            <person name="de Vries R.P."/>
            <person name="Wiebenga A."/>
            <person name="Woodward S."/>
            <person name="Yakovlev I."/>
            <person name="Garbelotto M."/>
            <person name="Martin F."/>
            <person name="Grigoriev I.V."/>
            <person name="Stenlid J."/>
        </authorList>
    </citation>
    <scope>NUCLEOTIDE SEQUENCE [LARGE SCALE GENOMIC DNA]</scope>
    <source>
        <strain evidence="5 6">TC 32-1</strain>
    </source>
</reference>
<evidence type="ECO:0000256" key="2">
    <source>
        <dbReference type="PROSITE-ProRule" id="PRU00047"/>
    </source>
</evidence>
<dbReference type="Pfam" id="PF00098">
    <property type="entry name" value="zf-CCHC"/>
    <property type="match status" value="1"/>
</dbReference>
<dbReference type="Gene3D" id="4.10.60.10">
    <property type="entry name" value="Zinc finger, CCHC-type"/>
    <property type="match status" value="1"/>
</dbReference>
<name>W4JNF8_HETIT</name>
<evidence type="ECO:0000313" key="6">
    <source>
        <dbReference type="Proteomes" id="UP000030671"/>
    </source>
</evidence>
<dbReference type="RefSeq" id="XP_009553104.1">
    <property type="nucleotide sequence ID" value="XM_009554809.1"/>
</dbReference>
<dbReference type="GeneID" id="20671743"/>
<dbReference type="Pfam" id="PF03732">
    <property type="entry name" value="Retrotrans_gag"/>
    <property type="match status" value="1"/>
</dbReference>
<accession>W4JNF8</accession>
<dbReference type="EMBL" id="KI925467">
    <property type="protein sequence ID" value="ETW74600.1"/>
    <property type="molecule type" value="Genomic_DNA"/>
</dbReference>
<evidence type="ECO:0000259" key="4">
    <source>
        <dbReference type="PROSITE" id="PS50158"/>
    </source>
</evidence>
<dbReference type="InterPro" id="IPR001878">
    <property type="entry name" value="Znf_CCHC"/>
</dbReference>
<feature type="domain" description="CCHC-type" evidence="4">
    <location>
        <begin position="265"/>
        <end position="280"/>
    </location>
</feature>
<feature type="region of interest" description="Disordered" evidence="3">
    <location>
        <begin position="1"/>
        <end position="26"/>
    </location>
</feature>
<dbReference type="GO" id="GO:0006397">
    <property type="term" value="P:mRNA processing"/>
    <property type="evidence" value="ECO:0007669"/>
    <property type="project" value="UniProtKB-KW"/>
</dbReference>
<dbReference type="SMART" id="SM00343">
    <property type="entry name" value="ZnF_C2HC"/>
    <property type="match status" value="1"/>
</dbReference>
<dbReference type="KEGG" id="hir:HETIRDRAFT_332559"/>
<evidence type="ECO:0000256" key="1">
    <source>
        <dbReference type="ARBA" id="ARBA00022664"/>
    </source>
</evidence>
<organism evidence="5 6">
    <name type="scientific">Heterobasidion irregulare (strain TC 32-1)</name>
    <dbReference type="NCBI Taxonomy" id="747525"/>
    <lineage>
        <taxon>Eukaryota</taxon>
        <taxon>Fungi</taxon>
        <taxon>Dikarya</taxon>
        <taxon>Basidiomycota</taxon>
        <taxon>Agaricomycotina</taxon>
        <taxon>Agaricomycetes</taxon>
        <taxon>Russulales</taxon>
        <taxon>Bondarzewiaceae</taxon>
        <taxon>Heterobasidion</taxon>
        <taxon>Heterobasidion annosum species complex</taxon>
    </lineage>
</organism>
<feature type="compositionally biased region" description="Polar residues" evidence="3">
    <location>
        <begin position="1"/>
        <end position="16"/>
    </location>
</feature>
<dbReference type="GO" id="GO:0008270">
    <property type="term" value="F:zinc ion binding"/>
    <property type="evidence" value="ECO:0007669"/>
    <property type="project" value="UniProtKB-KW"/>
</dbReference>
<dbReference type="GO" id="GO:0003676">
    <property type="term" value="F:nucleic acid binding"/>
    <property type="evidence" value="ECO:0007669"/>
    <property type="project" value="InterPro"/>
</dbReference>
<dbReference type="Proteomes" id="UP000030671">
    <property type="component" value="Unassembled WGS sequence"/>
</dbReference>
<dbReference type="AlphaFoldDB" id="W4JNF8"/>
<dbReference type="InterPro" id="IPR036875">
    <property type="entry name" value="Znf_CCHC_sf"/>
</dbReference>
<dbReference type="InParanoid" id="W4JNF8"/>
<sequence>MSGQASTSTNTPSATVQPGRGKVKLPDNYTGDRIESQKFMLQCLLLFAAESDRYKTDQDKISLVLSCMRYGTAGAWAENFLLKSVGADPPTNLGTWKDFLAKFKLQFRETGKTDKARSALMTFSQGQMTVDEYSNQFILIAADADISDKEQVPYFQRGLDPRVMDKIYDKEVQPKDTIQDWINTACEIDGRLRARTAQKAILANSTSFQSDYLNRFHNQISPRYNSTNAPRRMNNQVVDMDIDATRKRNALNQKRKYDGKPPGACYHCKKTGHWNADCPSLRRSVQPIRGNSKRRMGTTGRRNRAVDLEGEDDAPAMGNQAGIYRGMETEDVHRNDQRVPQPGPSMERPHSTPSGRPQTNHGQRTMLPNGRRGDGGVSHSARIGAVLGESGEDEAREVILGHAERFS</sequence>
<gene>
    <name evidence="5" type="ORF">HETIRDRAFT_332559</name>
</gene>
<dbReference type="InterPro" id="IPR032567">
    <property type="entry name" value="RTL1-rel"/>
</dbReference>
<keyword evidence="6" id="KW-1185">Reference proteome</keyword>
<feature type="compositionally biased region" description="Polar residues" evidence="3">
    <location>
        <begin position="351"/>
        <end position="363"/>
    </location>
</feature>
<proteinExistence type="predicted"/>
<dbReference type="InterPro" id="IPR005162">
    <property type="entry name" value="Retrotrans_gag_dom"/>
</dbReference>
<dbReference type="eggNOG" id="ENOG502S3G3">
    <property type="taxonomic scope" value="Eukaryota"/>
</dbReference>
<dbReference type="PANTHER" id="PTHR15503">
    <property type="entry name" value="LDOC1 RELATED"/>
    <property type="match status" value="1"/>
</dbReference>
<feature type="region of interest" description="Disordered" evidence="3">
    <location>
        <begin position="335"/>
        <end position="379"/>
    </location>
</feature>
<evidence type="ECO:0000256" key="3">
    <source>
        <dbReference type="SAM" id="MobiDB-lite"/>
    </source>
</evidence>
<protein>
    <recommendedName>
        <fullName evidence="4">CCHC-type domain-containing protein</fullName>
    </recommendedName>
</protein>
<keyword evidence="2" id="KW-0863">Zinc-finger</keyword>